<dbReference type="InterPro" id="IPR051536">
    <property type="entry name" value="UDG_Type-4/5"/>
</dbReference>
<dbReference type="NCBIfam" id="TIGR00758">
    <property type="entry name" value="UDG_fam4"/>
    <property type="match status" value="1"/>
</dbReference>
<keyword evidence="6" id="KW-0378">Hydrolase</keyword>
<dbReference type="Pfam" id="PF03167">
    <property type="entry name" value="UDG"/>
    <property type="match status" value="1"/>
</dbReference>
<accession>A0ABW3FLG4</accession>
<evidence type="ECO:0000256" key="1">
    <source>
        <dbReference type="ARBA" id="ARBA00006521"/>
    </source>
</evidence>
<keyword evidence="8" id="KW-0411">Iron-sulfur</keyword>
<reference evidence="12" key="1">
    <citation type="journal article" date="2019" name="Int. J. Syst. Evol. Microbiol.">
        <title>The Global Catalogue of Microorganisms (GCM) 10K type strain sequencing project: providing services to taxonomists for standard genome sequencing and annotation.</title>
        <authorList>
            <consortium name="The Broad Institute Genomics Platform"/>
            <consortium name="The Broad Institute Genome Sequencing Center for Infectious Disease"/>
            <person name="Wu L."/>
            <person name="Ma J."/>
        </authorList>
    </citation>
    <scope>NUCLEOTIDE SEQUENCE [LARGE SCALE GENOMIC DNA]</scope>
    <source>
        <strain evidence="12">CCUG 56401</strain>
    </source>
</reference>
<dbReference type="PANTHER" id="PTHR33693:SF9">
    <property type="entry name" value="TYPE-4 URACIL-DNA GLYCOSYLASE"/>
    <property type="match status" value="1"/>
</dbReference>
<evidence type="ECO:0000256" key="2">
    <source>
        <dbReference type="ARBA" id="ARBA00019403"/>
    </source>
</evidence>
<keyword evidence="3" id="KW-0004">4Fe-4S</keyword>
<feature type="domain" description="Uracil-DNA glycosylase-like" evidence="10">
    <location>
        <begin position="38"/>
        <end position="197"/>
    </location>
</feature>
<organism evidence="11 12">
    <name type="scientific">Saccharopolyspora rosea</name>
    <dbReference type="NCBI Taxonomy" id="524884"/>
    <lineage>
        <taxon>Bacteria</taxon>
        <taxon>Bacillati</taxon>
        <taxon>Actinomycetota</taxon>
        <taxon>Actinomycetes</taxon>
        <taxon>Pseudonocardiales</taxon>
        <taxon>Pseudonocardiaceae</taxon>
        <taxon>Saccharopolyspora</taxon>
    </lineage>
</organism>
<keyword evidence="5" id="KW-0227">DNA damage</keyword>
<evidence type="ECO:0000256" key="8">
    <source>
        <dbReference type="ARBA" id="ARBA00023014"/>
    </source>
</evidence>
<evidence type="ECO:0000259" key="10">
    <source>
        <dbReference type="SMART" id="SM00986"/>
    </source>
</evidence>
<protein>
    <recommendedName>
        <fullName evidence="2">Type-4 uracil-DNA glycosylase</fullName>
    </recommendedName>
</protein>
<dbReference type="SUPFAM" id="SSF52141">
    <property type="entry name" value="Uracil-DNA glycosylase-like"/>
    <property type="match status" value="1"/>
</dbReference>
<dbReference type="InterPro" id="IPR005122">
    <property type="entry name" value="Uracil-DNA_glycosylase-like"/>
</dbReference>
<dbReference type="EMBL" id="JBHTIW010000002">
    <property type="protein sequence ID" value="MFD0919344.1"/>
    <property type="molecule type" value="Genomic_DNA"/>
</dbReference>
<proteinExistence type="inferred from homology"/>
<name>A0ABW3FLG4_9PSEU</name>
<sequence length="209" mass="22874">MPGAEEFVPPRARLPGLREAVQSCRGCDLYRDATQAVFGAGRESARMVIVGEQPGDQEDRQGAPFVGPAGRMLDRALVEVGIDRDDVYVTNTTKHFKFDRERGKRRIHRKPSRAEVAACRPWLDAELRVVAPELVLCLGATAAQALLGPSFRITKQRGQVVDLPDHDACAVATIHPSAILRAEDRESMYRGFVADLRVAAETLASLQSG</sequence>
<evidence type="ECO:0000256" key="4">
    <source>
        <dbReference type="ARBA" id="ARBA00022723"/>
    </source>
</evidence>
<dbReference type="RefSeq" id="WP_263251233.1">
    <property type="nucleotide sequence ID" value="NZ_BAABLT010000015.1"/>
</dbReference>
<keyword evidence="9" id="KW-0234">DNA repair</keyword>
<dbReference type="InterPro" id="IPR036895">
    <property type="entry name" value="Uracil-DNA_glycosylase-like_sf"/>
</dbReference>
<keyword evidence="4" id="KW-0479">Metal-binding</keyword>
<dbReference type="Proteomes" id="UP001597018">
    <property type="component" value="Unassembled WGS sequence"/>
</dbReference>
<evidence type="ECO:0000313" key="11">
    <source>
        <dbReference type="EMBL" id="MFD0919344.1"/>
    </source>
</evidence>
<comment type="caution">
    <text evidence="11">The sequence shown here is derived from an EMBL/GenBank/DDBJ whole genome shotgun (WGS) entry which is preliminary data.</text>
</comment>
<gene>
    <name evidence="11" type="ORF">ACFQ16_06285</name>
</gene>
<dbReference type="PANTHER" id="PTHR33693">
    <property type="entry name" value="TYPE-5 URACIL-DNA GLYCOSYLASE"/>
    <property type="match status" value="1"/>
</dbReference>
<keyword evidence="12" id="KW-1185">Reference proteome</keyword>
<dbReference type="CDD" id="cd10030">
    <property type="entry name" value="UDG-F4_TTUDGA_SPO1dp_like"/>
    <property type="match status" value="1"/>
</dbReference>
<evidence type="ECO:0000256" key="5">
    <source>
        <dbReference type="ARBA" id="ARBA00022763"/>
    </source>
</evidence>
<keyword evidence="7" id="KW-0408">Iron</keyword>
<dbReference type="NCBIfam" id="TIGR03914">
    <property type="entry name" value="UDG_fam_dom"/>
    <property type="match status" value="1"/>
</dbReference>
<evidence type="ECO:0000256" key="7">
    <source>
        <dbReference type="ARBA" id="ARBA00023004"/>
    </source>
</evidence>
<dbReference type="Gene3D" id="3.40.470.10">
    <property type="entry name" value="Uracil-DNA glycosylase-like domain"/>
    <property type="match status" value="1"/>
</dbReference>
<evidence type="ECO:0000256" key="6">
    <source>
        <dbReference type="ARBA" id="ARBA00022801"/>
    </source>
</evidence>
<dbReference type="InterPro" id="IPR005273">
    <property type="entry name" value="Ura-DNA_glyco_family4"/>
</dbReference>
<dbReference type="SMART" id="SM00987">
    <property type="entry name" value="UreE_C"/>
    <property type="match status" value="1"/>
</dbReference>
<comment type="similarity">
    <text evidence="1">Belongs to the uracil-DNA glycosylase (UDG) superfamily. Type 4 (UDGa) family.</text>
</comment>
<evidence type="ECO:0000313" key="12">
    <source>
        <dbReference type="Proteomes" id="UP001597018"/>
    </source>
</evidence>
<evidence type="ECO:0000256" key="9">
    <source>
        <dbReference type="ARBA" id="ARBA00023204"/>
    </source>
</evidence>
<dbReference type="SMART" id="SM00986">
    <property type="entry name" value="UDG"/>
    <property type="match status" value="1"/>
</dbReference>
<evidence type="ECO:0000256" key="3">
    <source>
        <dbReference type="ARBA" id="ARBA00022485"/>
    </source>
</evidence>